<keyword evidence="3" id="KW-1185">Reference proteome</keyword>
<dbReference type="OrthoDB" id="1916794at2759"/>
<evidence type="ECO:0000313" key="2">
    <source>
        <dbReference type="EMBL" id="KAF9662391.1"/>
    </source>
</evidence>
<name>A0A835MIR4_9ROSI</name>
<organism evidence="2 3">
    <name type="scientific">Salix dunnii</name>
    <dbReference type="NCBI Taxonomy" id="1413687"/>
    <lineage>
        <taxon>Eukaryota</taxon>
        <taxon>Viridiplantae</taxon>
        <taxon>Streptophyta</taxon>
        <taxon>Embryophyta</taxon>
        <taxon>Tracheophyta</taxon>
        <taxon>Spermatophyta</taxon>
        <taxon>Magnoliopsida</taxon>
        <taxon>eudicotyledons</taxon>
        <taxon>Gunneridae</taxon>
        <taxon>Pentapetalae</taxon>
        <taxon>rosids</taxon>
        <taxon>fabids</taxon>
        <taxon>Malpighiales</taxon>
        <taxon>Salicaceae</taxon>
        <taxon>Saliceae</taxon>
        <taxon>Salix</taxon>
    </lineage>
</organism>
<proteinExistence type="predicted"/>
<accession>A0A835MIR4</accession>
<feature type="region of interest" description="Disordered" evidence="1">
    <location>
        <begin position="1"/>
        <end position="23"/>
    </location>
</feature>
<dbReference type="Gene3D" id="3.40.50.720">
    <property type="entry name" value="NAD(P)-binding Rossmann-like Domain"/>
    <property type="match status" value="1"/>
</dbReference>
<dbReference type="EMBL" id="JADGMS010000018">
    <property type="protein sequence ID" value="KAF9662391.1"/>
    <property type="molecule type" value="Genomic_DNA"/>
</dbReference>
<reference evidence="2 3" key="1">
    <citation type="submission" date="2020-10" db="EMBL/GenBank/DDBJ databases">
        <title>Plant Genome Project.</title>
        <authorList>
            <person name="Zhang R.-G."/>
        </authorList>
    </citation>
    <scope>NUCLEOTIDE SEQUENCE [LARGE SCALE GENOMIC DNA]</scope>
    <source>
        <strain evidence="2">FAFU-HL-1</strain>
        <tissue evidence="2">Leaf</tissue>
    </source>
</reference>
<feature type="compositionally biased region" description="Basic and acidic residues" evidence="1">
    <location>
        <begin position="153"/>
        <end position="185"/>
    </location>
</feature>
<evidence type="ECO:0000256" key="1">
    <source>
        <dbReference type="SAM" id="MobiDB-lite"/>
    </source>
</evidence>
<sequence>MEGLGLKEKERIRPLKMDGPRRQIEDVETKDENGNRNHYRLHTNSNMVHIDDVTRAHIFVLEHSNAKGRYPKQEMGSEKGLYSKVLSLDNASEMNNELHLKAHRSITSDSATDLQQRSYDFYSPTLIKSQFVENKRHDNYDLQSYFAIVEESRRNQSDEAKENGNGKRVVEDASHKLAESRHEIENIQSFS</sequence>
<evidence type="ECO:0000313" key="3">
    <source>
        <dbReference type="Proteomes" id="UP000657918"/>
    </source>
</evidence>
<dbReference type="AlphaFoldDB" id="A0A835MIR4"/>
<gene>
    <name evidence="2" type="ORF">SADUNF_Sadunf18G0048400</name>
</gene>
<feature type="region of interest" description="Disordered" evidence="1">
    <location>
        <begin position="153"/>
        <end position="191"/>
    </location>
</feature>
<protein>
    <submittedName>
        <fullName evidence="2">Uncharacterized protein</fullName>
    </submittedName>
</protein>
<comment type="caution">
    <text evidence="2">The sequence shown here is derived from an EMBL/GenBank/DDBJ whole genome shotgun (WGS) entry which is preliminary data.</text>
</comment>
<dbReference type="Proteomes" id="UP000657918">
    <property type="component" value="Unassembled WGS sequence"/>
</dbReference>